<feature type="region of interest" description="Disordered" evidence="1">
    <location>
        <begin position="1"/>
        <end position="43"/>
    </location>
</feature>
<dbReference type="Proteomes" id="UP000199469">
    <property type="component" value="Unassembled WGS sequence"/>
</dbReference>
<dbReference type="STRING" id="356305.SAMN05421841_0701"/>
<organism evidence="2 3">
    <name type="scientific">Chryseobacterium wanjuense</name>
    <dbReference type="NCBI Taxonomy" id="356305"/>
    <lineage>
        <taxon>Bacteria</taxon>
        <taxon>Pseudomonadati</taxon>
        <taxon>Bacteroidota</taxon>
        <taxon>Flavobacteriia</taxon>
        <taxon>Flavobacteriales</taxon>
        <taxon>Weeksellaceae</taxon>
        <taxon>Chryseobacterium group</taxon>
        <taxon>Chryseobacterium</taxon>
    </lineage>
</organism>
<dbReference type="RefSeq" id="WP_262485634.1">
    <property type="nucleotide sequence ID" value="NZ_FOIU01000001.1"/>
</dbReference>
<gene>
    <name evidence="2" type="ORF">SAMN05421841_0701</name>
</gene>
<protein>
    <submittedName>
        <fullName evidence="2">Uncharacterized protein</fullName>
    </submittedName>
</protein>
<reference evidence="3" key="1">
    <citation type="submission" date="2016-10" db="EMBL/GenBank/DDBJ databases">
        <authorList>
            <person name="Varghese N."/>
            <person name="Submissions S."/>
        </authorList>
    </citation>
    <scope>NUCLEOTIDE SEQUENCE [LARGE SCALE GENOMIC DNA]</scope>
    <source>
        <strain evidence="3">DSM 17724</strain>
    </source>
</reference>
<dbReference type="AlphaFoldDB" id="A0A1I0NPR1"/>
<name>A0A1I0NPR1_9FLAO</name>
<accession>A0A1I0NPR1</accession>
<evidence type="ECO:0000256" key="1">
    <source>
        <dbReference type="SAM" id="MobiDB-lite"/>
    </source>
</evidence>
<dbReference type="EMBL" id="FOIU01000001">
    <property type="protein sequence ID" value="SEW02876.1"/>
    <property type="molecule type" value="Genomic_DNA"/>
</dbReference>
<evidence type="ECO:0000313" key="3">
    <source>
        <dbReference type="Proteomes" id="UP000199469"/>
    </source>
</evidence>
<proteinExistence type="predicted"/>
<keyword evidence="3" id="KW-1185">Reference proteome</keyword>
<sequence>MSKEKDSKKKSDKTPPLKSAKEKREDKINKRIDKENESRNAST</sequence>
<evidence type="ECO:0000313" key="2">
    <source>
        <dbReference type="EMBL" id="SEW02876.1"/>
    </source>
</evidence>